<feature type="transmembrane region" description="Helical" evidence="1">
    <location>
        <begin position="122"/>
        <end position="145"/>
    </location>
</feature>
<feature type="transmembrane region" description="Helical" evidence="1">
    <location>
        <begin position="181"/>
        <end position="199"/>
    </location>
</feature>
<sequence>MNFFNGNTWKLRNNRLLKNDGPNSEIEKSSINENLKEPEEQNKLKDISESSEIDEKIKKVASNSMYTYIKKLDREYPNKKGLKRLDCHYEKKLFGEIYELDKIAGNMKSKNSYFKKVILKRYSLRFVIFSLVVLFGIVTSILGYISTIDNPPTNISCKTNNQKPCSFCKSMSDFLPVPSSVLFFPLTIAYLSFVIYIFSKVRKYKRLKRKYVKISLV</sequence>
<dbReference type="AlphaFoldDB" id="A0A0J9SK52"/>
<gene>
    <name evidence="2" type="ORF">PVBG_05745</name>
</gene>
<evidence type="ECO:0000313" key="3">
    <source>
        <dbReference type="Proteomes" id="UP000053327"/>
    </source>
</evidence>
<dbReference type="Proteomes" id="UP000053327">
    <property type="component" value="Unassembled WGS sequence"/>
</dbReference>
<proteinExistence type="predicted"/>
<dbReference type="EMBL" id="KQ234924">
    <property type="protein sequence ID" value="KMZ83349.1"/>
    <property type="molecule type" value="Genomic_DNA"/>
</dbReference>
<protein>
    <submittedName>
        <fullName evidence="2">Uncharacterized protein</fullName>
    </submittedName>
</protein>
<keyword evidence="1" id="KW-0472">Membrane</keyword>
<keyword evidence="1" id="KW-0812">Transmembrane</keyword>
<accession>A0A0J9SK52</accession>
<dbReference type="InterPro" id="IPR022139">
    <property type="entry name" value="Fam-L/Fam-M-like_plasmodium"/>
</dbReference>
<evidence type="ECO:0000256" key="1">
    <source>
        <dbReference type="SAM" id="Phobius"/>
    </source>
</evidence>
<dbReference type="OrthoDB" id="389443at2759"/>
<evidence type="ECO:0000313" key="2">
    <source>
        <dbReference type="EMBL" id="KMZ83349.1"/>
    </source>
</evidence>
<name>A0A0J9SK52_PLAV1</name>
<reference evidence="2 3" key="1">
    <citation type="submission" date="2011-08" db="EMBL/GenBank/DDBJ databases">
        <title>The Genome Sequence of Plasmodium vivax Brazil I.</title>
        <authorList>
            <consortium name="The Broad Institute Genome Sequencing Platform"/>
            <consortium name="The Broad Institute Genome Sequencing Center for Infectious Disease"/>
            <person name="Neafsey D."/>
            <person name="Carlton J."/>
            <person name="Barnwell J."/>
            <person name="Collins W."/>
            <person name="Escalante A."/>
            <person name="Mullikin J."/>
            <person name="Saul A."/>
            <person name="Guigo R."/>
            <person name="Camara F."/>
            <person name="Young S.K."/>
            <person name="Zeng Q."/>
            <person name="Gargeya S."/>
            <person name="Fitzgerald M."/>
            <person name="Haas B."/>
            <person name="Abouelleil A."/>
            <person name="Alvarado L."/>
            <person name="Arachchi H.M."/>
            <person name="Berlin A."/>
            <person name="Brown A."/>
            <person name="Chapman S.B."/>
            <person name="Chen Z."/>
            <person name="Dunbar C."/>
            <person name="Freedman E."/>
            <person name="Gearin G."/>
            <person name="Gellesch M."/>
            <person name="Goldberg J."/>
            <person name="Griggs A."/>
            <person name="Gujja S."/>
            <person name="Heiman D."/>
            <person name="Howarth C."/>
            <person name="Larson L."/>
            <person name="Lui A."/>
            <person name="MacDonald P.J.P."/>
            <person name="Montmayeur A."/>
            <person name="Murphy C."/>
            <person name="Neiman D."/>
            <person name="Pearson M."/>
            <person name="Priest M."/>
            <person name="Roberts A."/>
            <person name="Saif S."/>
            <person name="Shea T."/>
            <person name="Shenoy N."/>
            <person name="Sisk P."/>
            <person name="Stolte C."/>
            <person name="Sykes S."/>
            <person name="Wortman J."/>
            <person name="Nusbaum C."/>
            <person name="Birren B."/>
        </authorList>
    </citation>
    <scope>NUCLEOTIDE SEQUENCE [LARGE SCALE GENOMIC DNA]</scope>
    <source>
        <strain evidence="2 3">Brazil I</strain>
    </source>
</reference>
<dbReference type="Pfam" id="PF12420">
    <property type="entry name" value="DUF3671"/>
    <property type="match status" value="1"/>
</dbReference>
<organism evidence="2 3">
    <name type="scientific">Plasmodium vivax (strain Brazil I)</name>
    <dbReference type="NCBI Taxonomy" id="1033975"/>
    <lineage>
        <taxon>Eukaryota</taxon>
        <taxon>Sar</taxon>
        <taxon>Alveolata</taxon>
        <taxon>Apicomplexa</taxon>
        <taxon>Aconoidasida</taxon>
        <taxon>Haemosporida</taxon>
        <taxon>Plasmodiidae</taxon>
        <taxon>Plasmodium</taxon>
        <taxon>Plasmodium (Plasmodium)</taxon>
    </lineage>
</organism>
<keyword evidence="1" id="KW-1133">Transmembrane helix</keyword>